<dbReference type="SMART" id="SM00088">
    <property type="entry name" value="PINT"/>
    <property type="match status" value="1"/>
</dbReference>
<comment type="subcellular location">
    <subcellularLocation>
        <location evidence="5">Cytoplasm</location>
    </subcellularLocation>
</comment>
<keyword evidence="3 5" id="KW-0396">Initiation factor</keyword>
<protein>
    <recommendedName>
        <fullName evidence="5">Eukaryotic translation initiation factor 3 subunit M</fullName>
        <shortName evidence="5">eIF3m</shortName>
    </recommendedName>
</protein>
<accession>A0A0C3LB33</accession>
<feature type="domain" description="PCI" evidence="6">
    <location>
        <begin position="189"/>
        <end position="356"/>
    </location>
</feature>
<name>A0A0C3LB33_9AGAM</name>
<keyword evidence="8" id="KW-1185">Reference proteome</keyword>
<comment type="similarity">
    <text evidence="5">Belongs to the eIF-3 subunit M family.</text>
</comment>
<keyword evidence="4 5" id="KW-0648">Protein biosynthesis</keyword>
<gene>
    <name evidence="7" type="ORF">M407DRAFT_241976</name>
</gene>
<dbReference type="HAMAP" id="MF_03012">
    <property type="entry name" value="eIF3m"/>
    <property type="match status" value="1"/>
</dbReference>
<evidence type="ECO:0000256" key="1">
    <source>
        <dbReference type="ARBA" id="ARBA00008482"/>
    </source>
</evidence>
<dbReference type="PANTHER" id="PTHR15350:SF2">
    <property type="entry name" value="EUKARYOTIC TRANSLATION INITIATION FACTOR 3 SUBUNIT M"/>
    <property type="match status" value="1"/>
</dbReference>
<dbReference type="STRING" id="1051891.A0A0C3LB33"/>
<dbReference type="GO" id="GO:0001732">
    <property type="term" value="P:formation of cytoplasmic translation initiation complex"/>
    <property type="evidence" value="ECO:0007669"/>
    <property type="project" value="UniProtKB-UniRule"/>
</dbReference>
<dbReference type="HOGENOM" id="CLU_035254_3_0_1"/>
<dbReference type="Pfam" id="PF01399">
    <property type="entry name" value="PCI"/>
    <property type="match status" value="1"/>
</dbReference>
<reference evidence="8" key="2">
    <citation type="submission" date="2015-01" db="EMBL/GenBank/DDBJ databases">
        <title>Evolutionary Origins and Diversification of the Mycorrhizal Mutualists.</title>
        <authorList>
            <consortium name="DOE Joint Genome Institute"/>
            <consortium name="Mycorrhizal Genomics Consortium"/>
            <person name="Kohler A."/>
            <person name="Kuo A."/>
            <person name="Nagy L.G."/>
            <person name="Floudas D."/>
            <person name="Copeland A."/>
            <person name="Barry K.W."/>
            <person name="Cichocki N."/>
            <person name="Veneault-Fourrey C."/>
            <person name="LaButti K."/>
            <person name="Lindquist E.A."/>
            <person name="Lipzen A."/>
            <person name="Lundell T."/>
            <person name="Morin E."/>
            <person name="Murat C."/>
            <person name="Riley R."/>
            <person name="Ohm R."/>
            <person name="Sun H."/>
            <person name="Tunlid A."/>
            <person name="Henrissat B."/>
            <person name="Grigoriev I.V."/>
            <person name="Hibbett D.S."/>
            <person name="Martin F."/>
        </authorList>
    </citation>
    <scope>NUCLEOTIDE SEQUENCE [LARGE SCALE GENOMIC DNA]</scope>
    <source>
        <strain evidence="8">MUT 4182</strain>
    </source>
</reference>
<evidence type="ECO:0000256" key="3">
    <source>
        <dbReference type="ARBA" id="ARBA00022540"/>
    </source>
</evidence>
<evidence type="ECO:0000256" key="5">
    <source>
        <dbReference type="HAMAP-Rule" id="MF_03012"/>
    </source>
</evidence>
<dbReference type="InterPro" id="IPR027528">
    <property type="entry name" value="eIF3m"/>
</dbReference>
<dbReference type="InterPro" id="IPR045237">
    <property type="entry name" value="COPS7/eIF3m"/>
</dbReference>
<comment type="similarity">
    <text evidence="1">Belongs to the CSN7/EIF3M family. CSN7 subfamily.</text>
</comment>
<dbReference type="InterPro" id="IPR000717">
    <property type="entry name" value="PCI_dom"/>
</dbReference>
<dbReference type="GO" id="GO:0033290">
    <property type="term" value="C:eukaryotic 48S preinitiation complex"/>
    <property type="evidence" value="ECO:0007669"/>
    <property type="project" value="UniProtKB-UniRule"/>
</dbReference>
<dbReference type="EMBL" id="KN822966">
    <property type="protein sequence ID" value="KIO31088.1"/>
    <property type="molecule type" value="Genomic_DNA"/>
</dbReference>
<evidence type="ECO:0000256" key="2">
    <source>
        <dbReference type="ARBA" id="ARBA00022490"/>
    </source>
</evidence>
<dbReference type="GO" id="GO:0016282">
    <property type="term" value="C:eukaryotic 43S preinitiation complex"/>
    <property type="evidence" value="ECO:0007669"/>
    <property type="project" value="UniProtKB-UniRule"/>
</dbReference>
<evidence type="ECO:0000313" key="8">
    <source>
        <dbReference type="Proteomes" id="UP000054248"/>
    </source>
</evidence>
<dbReference type="GO" id="GO:0003743">
    <property type="term" value="F:translation initiation factor activity"/>
    <property type="evidence" value="ECO:0007669"/>
    <property type="project" value="UniProtKB-UniRule"/>
</dbReference>
<comment type="subunit">
    <text evidence="5">Component of the eukaryotic translation initiation factor 3 (eIF-3) complex.</text>
</comment>
<dbReference type="PROSITE" id="PS50250">
    <property type="entry name" value="PCI"/>
    <property type="match status" value="1"/>
</dbReference>
<dbReference type="PANTHER" id="PTHR15350">
    <property type="entry name" value="COP9 SIGNALOSOME COMPLEX SUBUNIT 7/DENDRITIC CELL PROTEIN GA17"/>
    <property type="match status" value="1"/>
</dbReference>
<dbReference type="Proteomes" id="UP000054248">
    <property type="component" value="Unassembled WGS sequence"/>
</dbReference>
<dbReference type="OrthoDB" id="10267031at2759"/>
<keyword evidence="2 5" id="KW-0963">Cytoplasm</keyword>
<organism evidence="7 8">
    <name type="scientific">Tulasnella calospora MUT 4182</name>
    <dbReference type="NCBI Taxonomy" id="1051891"/>
    <lineage>
        <taxon>Eukaryota</taxon>
        <taxon>Fungi</taxon>
        <taxon>Dikarya</taxon>
        <taxon>Basidiomycota</taxon>
        <taxon>Agaricomycotina</taxon>
        <taxon>Agaricomycetes</taxon>
        <taxon>Cantharellales</taxon>
        <taxon>Tulasnellaceae</taxon>
        <taxon>Tulasnella</taxon>
    </lineage>
</organism>
<dbReference type="GO" id="GO:0016787">
    <property type="term" value="F:hydrolase activity"/>
    <property type="evidence" value="ECO:0007669"/>
    <property type="project" value="UniProtKB-KW"/>
</dbReference>
<reference evidence="7 8" key="1">
    <citation type="submission" date="2014-04" db="EMBL/GenBank/DDBJ databases">
        <authorList>
            <consortium name="DOE Joint Genome Institute"/>
            <person name="Kuo A."/>
            <person name="Girlanda M."/>
            <person name="Perotto S."/>
            <person name="Kohler A."/>
            <person name="Nagy L.G."/>
            <person name="Floudas D."/>
            <person name="Copeland A."/>
            <person name="Barry K.W."/>
            <person name="Cichocki N."/>
            <person name="Veneault-Fourrey C."/>
            <person name="LaButti K."/>
            <person name="Lindquist E.A."/>
            <person name="Lipzen A."/>
            <person name="Lundell T."/>
            <person name="Morin E."/>
            <person name="Murat C."/>
            <person name="Sun H."/>
            <person name="Tunlid A."/>
            <person name="Henrissat B."/>
            <person name="Grigoriev I.V."/>
            <person name="Hibbett D.S."/>
            <person name="Martin F."/>
            <person name="Nordberg H.P."/>
            <person name="Cantor M.N."/>
            <person name="Hua S.X."/>
        </authorList>
    </citation>
    <scope>NUCLEOTIDE SEQUENCE [LARGE SCALE GENOMIC DNA]</scope>
    <source>
        <strain evidence="7 8">MUT 4182</strain>
    </source>
</reference>
<dbReference type="AlphaFoldDB" id="A0A0C3LB33"/>
<dbReference type="GO" id="GO:0071541">
    <property type="term" value="C:eukaryotic translation initiation factor 3 complex, eIF3m"/>
    <property type="evidence" value="ECO:0007669"/>
    <property type="project" value="UniProtKB-UniRule"/>
</dbReference>
<evidence type="ECO:0000313" key="7">
    <source>
        <dbReference type="EMBL" id="KIO31088.1"/>
    </source>
</evidence>
<comment type="function">
    <text evidence="5">Component of the eukaryotic translation initiation factor 3 (eIF-3) complex, which is involved in protein synthesis of a specialized repertoire of mRNAs and, together with other initiation factors, stimulates binding of mRNA and methionyl-tRNAi to the 40S ribosome. The eIF-3 complex specifically targets and initiates translation of a subset of mRNAs involved in cell proliferation.</text>
</comment>
<evidence type="ECO:0000259" key="6">
    <source>
        <dbReference type="PROSITE" id="PS50250"/>
    </source>
</evidence>
<proteinExistence type="inferred from homology"/>
<keyword evidence="7" id="KW-0378">Hydrolase</keyword>
<sequence>MASSDSTLIFGDGTFEEQIQELVNYLARDLADDARTSFISPFQNALLSSDESRKQKTITLVLGAVKGLGSGSEKEIEGFFNLLYAHVLALFPDEAGLKEQLTPIIHTISVAPNPAIIKYRILTNLFNILPRSSPLRLQVYQALVALVTSQDELDLLGVKKADIERWISEWNVTAEEQSSLWKSLSDAFSKCGPPERFLEFQLSFISSLPQSSTEVQPAILVAIATALKTPSMFDLDTIKKLPSLKLVQSTPLFGLLQVFLNGDYAQLSDWLSKNGASLGDSGLDKDILERKIRLLSIAALATQNVGKDLPYSAIASTLQVPAADVENWAIDAMRANLIGGKLSQPTQTLHVTRAAHRSFSSEDWAHLEKRLVNWRADMAAVLDVLAHTKQSRKPRAAQDAEILAEKTVQAAA</sequence>
<evidence type="ECO:0000256" key="4">
    <source>
        <dbReference type="ARBA" id="ARBA00022917"/>
    </source>
</evidence>